<evidence type="ECO:0000313" key="6">
    <source>
        <dbReference type="EMBL" id="KAJ8906956.1"/>
    </source>
</evidence>
<dbReference type="PANTHER" id="PTHR31760:SF0">
    <property type="entry name" value="S-ADENOSYL-L-METHIONINE-DEPENDENT METHYLTRANSFERASES SUPERFAMILY PROTEIN"/>
    <property type="match status" value="1"/>
</dbReference>
<reference evidence="6 7" key="1">
    <citation type="journal article" date="2023" name="Nat. Commun.">
        <title>Origin of minicircular mitochondrial genomes in red algae.</title>
        <authorList>
            <person name="Lee Y."/>
            <person name="Cho C.H."/>
            <person name="Lee Y.M."/>
            <person name="Park S.I."/>
            <person name="Yang J.H."/>
            <person name="West J.A."/>
            <person name="Bhattacharya D."/>
            <person name="Yoon H.S."/>
        </authorList>
    </citation>
    <scope>NUCLEOTIDE SEQUENCE [LARGE SCALE GENOMIC DNA]</scope>
    <source>
        <strain evidence="6 7">CCMP1338</strain>
        <tissue evidence="6">Whole cell</tissue>
    </source>
</reference>
<keyword evidence="1" id="KW-0963">Cytoplasm</keyword>
<dbReference type="FunFam" id="3.40.50.150:FF:000041">
    <property type="entry name" value="Ribosomal RNA small subunit methyltransferase G"/>
    <property type="match status" value="1"/>
</dbReference>
<dbReference type="Pfam" id="PF02527">
    <property type="entry name" value="GidB"/>
    <property type="match status" value="1"/>
</dbReference>
<evidence type="ECO:0008006" key="8">
    <source>
        <dbReference type="Google" id="ProtNLM"/>
    </source>
</evidence>
<keyword evidence="5" id="KW-0949">S-adenosyl-L-methionine</keyword>
<dbReference type="GO" id="GO:0005829">
    <property type="term" value="C:cytosol"/>
    <property type="evidence" value="ECO:0007669"/>
    <property type="project" value="TreeGrafter"/>
</dbReference>
<dbReference type="GO" id="GO:0070043">
    <property type="term" value="F:rRNA (guanine-N7-)-methyltransferase activity"/>
    <property type="evidence" value="ECO:0007669"/>
    <property type="project" value="TreeGrafter"/>
</dbReference>
<dbReference type="AlphaFoldDB" id="A0AAV8V2F8"/>
<evidence type="ECO:0000256" key="2">
    <source>
        <dbReference type="ARBA" id="ARBA00022552"/>
    </source>
</evidence>
<protein>
    <recommendedName>
        <fullName evidence="8">Ribosomal RNA small subunit methyltransferase G</fullName>
    </recommendedName>
</protein>
<evidence type="ECO:0000256" key="4">
    <source>
        <dbReference type="ARBA" id="ARBA00022679"/>
    </source>
</evidence>
<keyword evidence="3" id="KW-0489">Methyltransferase</keyword>
<organism evidence="6 7">
    <name type="scientific">Rhodosorus marinus</name>
    <dbReference type="NCBI Taxonomy" id="101924"/>
    <lineage>
        <taxon>Eukaryota</taxon>
        <taxon>Rhodophyta</taxon>
        <taxon>Stylonematophyceae</taxon>
        <taxon>Stylonematales</taxon>
        <taxon>Stylonemataceae</taxon>
        <taxon>Rhodosorus</taxon>
    </lineage>
</organism>
<proteinExistence type="inferred from homology"/>
<evidence type="ECO:0000256" key="5">
    <source>
        <dbReference type="ARBA" id="ARBA00022691"/>
    </source>
</evidence>
<dbReference type="SUPFAM" id="SSF53335">
    <property type="entry name" value="S-adenosyl-L-methionine-dependent methyltransferases"/>
    <property type="match status" value="1"/>
</dbReference>
<dbReference type="HAMAP" id="MF_00074">
    <property type="entry name" value="16SrRNA_methyltr_G"/>
    <property type="match status" value="1"/>
</dbReference>
<keyword evidence="7" id="KW-1185">Reference proteome</keyword>
<gene>
    <name evidence="6" type="ORF">NDN08_003439</name>
</gene>
<evidence type="ECO:0000313" key="7">
    <source>
        <dbReference type="Proteomes" id="UP001157974"/>
    </source>
</evidence>
<evidence type="ECO:0000256" key="1">
    <source>
        <dbReference type="ARBA" id="ARBA00022490"/>
    </source>
</evidence>
<keyword evidence="2" id="KW-0698">rRNA processing</keyword>
<keyword evidence="4" id="KW-0808">Transferase</keyword>
<dbReference type="InterPro" id="IPR029063">
    <property type="entry name" value="SAM-dependent_MTases_sf"/>
</dbReference>
<dbReference type="Gene3D" id="3.40.50.150">
    <property type="entry name" value="Vaccinia Virus protein VP39"/>
    <property type="match status" value="1"/>
</dbReference>
<dbReference type="Proteomes" id="UP001157974">
    <property type="component" value="Unassembled WGS sequence"/>
</dbReference>
<sequence length="309" mass="34858">MGFCSAPSVRGIGSAARQLRVLVWRSHVRAFRRFEPRRSELDAERSAPRDDGRNWIPDDSAPLHIASKFFFENAKKYGLGADQEIMFKEFAEFLISYNEKVNLTGLKELSLIYSKHYLNSLVLFPVLNELRKQVSSFKLIDVGSGAGIPGIPIAIMRPDFQVTLNDATKKKCTFHALAIEKLGLSNAQSVWARAEDLGHVEEYREQYDLTIARSVAEMTTLVELTLPLTRVGGHFVAMKSIEPGKAELKNARNAIRKLGGEILEIKYDPYHIPESNGRRMGVVVVEKLRETDFMYPRAPGVPTKQPLKR</sequence>
<comment type="caution">
    <text evidence="6">The sequence shown here is derived from an EMBL/GenBank/DDBJ whole genome shotgun (WGS) entry which is preliminary data.</text>
</comment>
<dbReference type="NCBIfam" id="TIGR00138">
    <property type="entry name" value="rsmG_gidB"/>
    <property type="match status" value="1"/>
</dbReference>
<name>A0AAV8V2F8_9RHOD</name>
<dbReference type="PANTHER" id="PTHR31760">
    <property type="entry name" value="S-ADENOSYL-L-METHIONINE-DEPENDENT METHYLTRANSFERASES SUPERFAMILY PROTEIN"/>
    <property type="match status" value="1"/>
</dbReference>
<accession>A0AAV8V2F8</accession>
<evidence type="ECO:0000256" key="3">
    <source>
        <dbReference type="ARBA" id="ARBA00022603"/>
    </source>
</evidence>
<dbReference type="EMBL" id="JAMWBK010000003">
    <property type="protein sequence ID" value="KAJ8906956.1"/>
    <property type="molecule type" value="Genomic_DNA"/>
</dbReference>
<dbReference type="InterPro" id="IPR003682">
    <property type="entry name" value="rRNA_ssu_MeTfrase_G"/>
</dbReference>